<dbReference type="InterPro" id="IPR018052">
    <property type="entry name" value="Ald1_epimerase_CS"/>
</dbReference>
<dbReference type="EC" id="5.1.3.3" evidence="4 8"/>
<feature type="region of interest" description="Disordered" evidence="9">
    <location>
        <begin position="1"/>
        <end position="24"/>
    </location>
</feature>
<dbReference type="InterPro" id="IPR011013">
    <property type="entry name" value="Gal_mutarotase_sf_dom"/>
</dbReference>
<evidence type="ECO:0000313" key="10">
    <source>
        <dbReference type="EMBL" id="WXB17130.1"/>
    </source>
</evidence>
<reference evidence="10 11" key="1">
    <citation type="submission" date="2021-12" db="EMBL/GenBank/DDBJ databases">
        <title>Discovery of the Pendulisporaceae a myxobacterial family with distinct sporulation behavior and unique specialized metabolism.</title>
        <authorList>
            <person name="Garcia R."/>
            <person name="Popoff A."/>
            <person name="Bader C.D."/>
            <person name="Loehr J."/>
            <person name="Walesch S."/>
            <person name="Walt C."/>
            <person name="Boldt J."/>
            <person name="Bunk B."/>
            <person name="Haeckl F.J.F.P.J."/>
            <person name="Gunesch A.P."/>
            <person name="Birkelbach J."/>
            <person name="Nuebel U."/>
            <person name="Pietschmann T."/>
            <person name="Bach T."/>
            <person name="Mueller R."/>
        </authorList>
    </citation>
    <scope>NUCLEOTIDE SEQUENCE [LARGE SCALE GENOMIC DNA]</scope>
    <source>
        <strain evidence="10 11">MSr11954</strain>
    </source>
</reference>
<dbReference type="CDD" id="cd09019">
    <property type="entry name" value="galactose_mutarotase_like"/>
    <property type="match status" value="1"/>
</dbReference>
<keyword evidence="6 8" id="KW-0413">Isomerase</keyword>
<accession>A0ABZ2M5Y1</accession>
<protein>
    <recommendedName>
        <fullName evidence="5 8">Aldose 1-epimerase</fullName>
        <ecNumber evidence="4 8">5.1.3.3</ecNumber>
    </recommendedName>
</protein>
<dbReference type="Pfam" id="PF01263">
    <property type="entry name" value="Aldose_epim"/>
    <property type="match status" value="1"/>
</dbReference>
<dbReference type="InterPro" id="IPR047215">
    <property type="entry name" value="Galactose_mutarotase-like"/>
</dbReference>
<dbReference type="SUPFAM" id="SSF74650">
    <property type="entry name" value="Galactose mutarotase-like"/>
    <property type="match status" value="1"/>
</dbReference>
<evidence type="ECO:0000256" key="8">
    <source>
        <dbReference type="PIRNR" id="PIRNR005096"/>
    </source>
</evidence>
<keyword evidence="11" id="KW-1185">Reference proteome</keyword>
<dbReference type="PIRSF" id="PIRSF005096">
    <property type="entry name" value="GALM"/>
    <property type="match status" value="1"/>
</dbReference>
<dbReference type="PANTHER" id="PTHR10091">
    <property type="entry name" value="ALDOSE-1-EPIMERASE"/>
    <property type="match status" value="1"/>
</dbReference>
<dbReference type="RefSeq" id="WP_394826760.1">
    <property type="nucleotide sequence ID" value="NZ_CP089984.1"/>
</dbReference>
<name>A0ABZ2M5Y1_9BACT</name>
<evidence type="ECO:0000256" key="6">
    <source>
        <dbReference type="ARBA" id="ARBA00023235"/>
    </source>
</evidence>
<gene>
    <name evidence="10" type="ORF">LZC94_07590</name>
</gene>
<dbReference type="PROSITE" id="PS00545">
    <property type="entry name" value="ALDOSE_1_EPIMERASE"/>
    <property type="match status" value="1"/>
</dbReference>
<dbReference type="InterPro" id="IPR014718">
    <property type="entry name" value="GH-type_carb-bd"/>
</dbReference>
<evidence type="ECO:0000256" key="9">
    <source>
        <dbReference type="SAM" id="MobiDB-lite"/>
    </source>
</evidence>
<organism evidence="10 11">
    <name type="scientific">Pendulispora albinea</name>
    <dbReference type="NCBI Taxonomy" id="2741071"/>
    <lineage>
        <taxon>Bacteria</taxon>
        <taxon>Pseudomonadati</taxon>
        <taxon>Myxococcota</taxon>
        <taxon>Myxococcia</taxon>
        <taxon>Myxococcales</taxon>
        <taxon>Sorangiineae</taxon>
        <taxon>Pendulisporaceae</taxon>
        <taxon>Pendulispora</taxon>
    </lineage>
</organism>
<proteinExistence type="inferred from homology"/>
<evidence type="ECO:0000256" key="4">
    <source>
        <dbReference type="ARBA" id="ARBA00013185"/>
    </source>
</evidence>
<evidence type="ECO:0000256" key="7">
    <source>
        <dbReference type="ARBA" id="ARBA00023277"/>
    </source>
</evidence>
<comment type="pathway">
    <text evidence="2 8">Carbohydrate metabolism; hexose metabolism.</text>
</comment>
<feature type="compositionally biased region" description="Polar residues" evidence="9">
    <location>
        <begin position="1"/>
        <end position="11"/>
    </location>
</feature>
<dbReference type="EMBL" id="CP089984">
    <property type="protein sequence ID" value="WXB17130.1"/>
    <property type="molecule type" value="Genomic_DNA"/>
</dbReference>
<dbReference type="InterPro" id="IPR015443">
    <property type="entry name" value="Aldose_1-epimerase"/>
</dbReference>
<evidence type="ECO:0000313" key="11">
    <source>
        <dbReference type="Proteomes" id="UP001370348"/>
    </source>
</evidence>
<dbReference type="NCBIfam" id="NF008277">
    <property type="entry name" value="PRK11055.1"/>
    <property type="match status" value="1"/>
</dbReference>
<evidence type="ECO:0000256" key="3">
    <source>
        <dbReference type="ARBA" id="ARBA00006206"/>
    </source>
</evidence>
<comment type="catalytic activity">
    <reaction evidence="1 8">
        <text>alpha-D-glucose = beta-D-glucose</text>
        <dbReference type="Rhea" id="RHEA:10264"/>
        <dbReference type="ChEBI" id="CHEBI:15903"/>
        <dbReference type="ChEBI" id="CHEBI:17925"/>
        <dbReference type="EC" id="5.1.3.3"/>
    </reaction>
</comment>
<comment type="similarity">
    <text evidence="3 8">Belongs to the aldose epimerase family.</text>
</comment>
<evidence type="ECO:0000256" key="2">
    <source>
        <dbReference type="ARBA" id="ARBA00005028"/>
    </source>
</evidence>
<evidence type="ECO:0000256" key="5">
    <source>
        <dbReference type="ARBA" id="ARBA00014165"/>
    </source>
</evidence>
<sequence length="369" mass="40138">MTRESQGQGSAIQPPARESFGTGRDGETVYRYHLSNAAGMAVAIMGYGASINQVVVPDGEGVPRSVVLGFPKLADYLAPHPRLGAIMGRYGNRIGGARFELDGREYHLTVNEGKNTIHGGNRGFDRWTWREVELGHGPEGSRVVLEHRSPKGEEGFPGTVTVRVMYTVTPASELCIDYFATTDEPTVLNLTNHAYFNLSGEGSGNIFDHELVIFADSFTPVGHDLLPTGEIHDVTGTPFDFRIATPIGARIRQGHEQLVRGKGYDHNYVLNKPSGAAAEQPVHAARLRSPKTGIVMDTYTTEPGVQLHTGNVLTGAHVGHSGSTYRQSDGVCLETQKFPDTPNRPNFPSCVLRPGAPLESRTIYQFRTS</sequence>
<keyword evidence="7 8" id="KW-0119">Carbohydrate metabolism</keyword>
<dbReference type="Gene3D" id="2.70.98.10">
    <property type="match status" value="1"/>
</dbReference>
<dbReference type="InterPro" id="IPR008183">
    <property type="entry name" value="Aldose_1/G6P_1-epimerase"/>
</dbReference>
<dbReference type="PANTHER" id="PTHR10091:SF0">
    <property type="entry name" value="GALACTOSE MUTAROTASE"/>
    <property type="match status" value="1"/>
</dbReference>
<evidence type="ECO:0000256" key="1">
    <source>
        <dbReference type="ARBA" id="ARBA00001614"/>
    </source>
</evidence>
<dbReference type="Proteomes" id="UP001370348">
    <property type="component" value="Chromosome"/>
</dbReference>